<evidence type="ECO:0000256" key="1">
    <source>
        <dbReference type="SAM" id="MobiDB-lite"/>
    </source>
</evidence>
<name>A0A9Q9AVE6_9PEZI</name>
<protein>
    <submittedName>
        <fullName evidence="2">Uncharacterized protein</fullName>
    </submittedName>
</protein>
<feature type="region of interest" description="Disordered" evidence="1">
    <location>
        <begin position="96"/>
        <end position="124"/>
    </location>
</feature>
<proteinExistence type="predicted"/>
<feature type="compositionally biased region" description="Basic residues" evidence="1">
    <location>
        <begin position="1"/>
        <end position="10"/>
    </location>
</feature>
<gene>
    <name evidence="2" type="ORF">Slin15195_G094680</name>
</gene>
<feature type="region of interest" description="Disordered" evidence="1">
    <location>
        <begin position="1"/>
        <end position="40"/>
    </location>
</feature>
<evidence type="ECO:0000313" key="3">
    <source>
        <dbReference type="Proteomes" id="UP001056384"/>
    </source>
</evidence>
<dbReference type="Proteomes" id="UP001056384">
    <property type="component" value="Chromosome 8"/>
</dbReference>
<evidence type="ECO:0000313" key="2">
    <source>
        <dbReference type="EMBL" id="USW56149.1"/>
    </source>
</evidence>
<keyword evidence="3" id="KW-1185">Reference proteome</keyword>
<feature type="compositionally biased region" description="Basic and acidic residues" evidence="1">
    <location>
        <begin position="111"/>
        <end position="124"/>
    </location>
</feature>
<dbReference type="AlphaFoldDB" id="A0A9Q9AVE6"/>
<feature type="compositionally biased region" description="Basic and acidic residues" evidence="1">
    <location>
        <begin position="11"/>
        <end position="35"/>
    </location>
</feature>
<reference evidence="2" key="1">
    <citation type="submission" date="2022-06" db="EMBL/GenBank/DDBJ databases">
        <title>Complete genome sequences of two strains of the flax pathogen Septoria linicola.</title>
        <authorList>
            <person name="Lapalu N."/>
            <person name="Simon A."/>
            <person name="Demenou B."/>
            <person name="Paumier D."/>
            <person name="Guillot M.-P."/>
            <person name="Gout L."/>
            <person name="Valade R."/>
        </authorList>
    </citation>
    <scope>NUCLEOTIDE SEQUENCE</scope>
    <source>
        <strain evidence="2">SE15195</strain>
    </source>
</reference>
<dbReference type="EMBL" id="CP099425">
    <property type="protein sequence ID" value="USW56149.1"/>
    <property type="molecule type" value="Genomic_DNA"/>
</dbReference>
<sequence>MAPPHLRKRAEKLAPKDDRQPDADVMHDIPEDRLHGNQFPANPFPLANSWIPLQLTTNALAMTEAAGRANSDLANTPSATPITPTAIQQNTTDLAMAGSHPQLPSTSAPRFTDEQKTADRKKARHIVEASKNGKKGLSRYAAWRQFPKLYIDVPRDEQNVPLPSPPPATTSFDQVMAEAPPEMPAPVTQAAPPPPFALSAPPTPTPAATLDAGSRELVADIRQHIEDVLSRPDISLSQTILIVRELAKGVNVLAEQLGKEV</sequence>
<feature type="compositionally biased region" description="Pro residues" evidence="1">
    <location>
        <begin position="191"/>
        <end position="205"/>
    </location>
</feature>
<accession>A0A9Q9AVE6</accession>
<feature type="region of interest" description="Disordered" evidence="1">
    <location>
        <begin position="183"/>
        <end position="207"/>
    </location>
</feature>
<organism evidence="2 3">
    <name type="scientific">Septoria linicola</name>
    <dbReference type="NCBI Taxonomy" id="215465"/>
    <lineage>
        <taxon>Eukaryota</taxon>
        <taxon>Fungi</taxon>
        <taxon>Dikarya</taxon>
        <taxon>Ascomycota</taxon>
        <taxon>Pezizomycotina</taxon>
        <taxon>Dothideomycetes</taxon>
        <taxon>Dothideomycetidae</taxon>
        <taxon>Mycosphaerellales</taxon>
        <taxon>Mycosphaerellaceae</taxon>
        <taxon>Septoria</taxon>
    </lineage>
</organism>